<dbReference type="SUPFAM" id="SSF52317">
    <property type="entry name" value="Class I glutamine amidotransferase-like"/>
    <property type="match status" value="1"/>
</dbReference>
<dbReference type="AlphaFoldDB" id="D3Q8V7"/>
<keyword evidence="2" id="KW-1185">Reference proteome</keyword>
<sequence length="224" mass="24223">MVIENAPTWHLGRLETWLIDAGLEPEVLRPHTGDAIPERVDHHDALIALGGGRGAAWTPELTALLRTTVADRLPLLAFCSSARSLATSFGATTTPVESFNPGPRLIGRRDAAADDPLFGTAPMAIDVIRWRHETLTDLPPDARLLAATPDGEPEIFRIGDRAWGIQSHVEFDGAMVLGLDGDGELARRVDAVTEHLAETWRPIIDRFAALAQGRTASSPLPLLD</sequence>
<dbReference type="Gene3D" id="3.40.50.880">
    <property type="match status" value="1"/>
</dbReference>
<dbReference type="InterPro" id="IPR044992">
    <property type="entry name" value="ChyE-like"/>
</dbReference>
<dbReference type="eggNOG" id="COG0518">
    <property type="taxonomic scope" value="Bacteria"/>
</dbReference>
<accession>D3Q8V7</accession>
<dbReference type="PROSITE" id="PS51273">
    <property type="entry name" value="GATASE_TYPE_1"/>
    <property type="match status" value="1"/>
</dbReference>
<proteinExistence type="predicted"/>
<gene>
    <name evidence="1" type="ordered locus">Snas_4908</name>
</gene>
<organism evidence="1 2">
    <name type="scientific">Stackebrandtia nassauensis (strain DSM 44728 / CIP 108903 / NRRL B-16338 / NBRC 102104 / LLR-40K-21)</name>
    <dbReference type="NCBI Taxonomy" id="446470"/>
    <lineage>
        <taxon>Bacteria</taxon>
        <taxon>Bacillati</taxon>
        <taxon>Actinomycetota</taxon>
        <taxon>Actinomycetes</taxon>
        <taxon>Glycomycetales</taxon>
        <taxon>Glycomycetaceae</taxon>
        <taxon>Stackebrandtia</taxon>
    </lineage>
</organism>
<evidence type="ECO:0000313" key="2">
    <source>
        <dbReference type="Proteomes" id="UP000000844"/>
    </source>
</evidence>
<name>D3Q8V7_STANL</name>
<evidence type="ECO:0000313" key="1">
    <source>
        <dbReference type="EMBL" id="ADD44549.1"/>
    </source>
</evidence>
<dbReference type="KEGG" id="sna:Snas_4908"/>
<dbReference type="Proteomes" id="UP000000844">
    <property type="component" value="Chromosome"/>
</dbReference>
<dbReference type="GO" id="GO:0005829">
    <property type="term" value="C:cytosol"/>
    <property type="evidence" value="ECO:0007669"/>
    <property type="project" value="TreeGrafter"/>
</dbReference>
<dbReference type="InterPro" id="IPR029062">
    <property type="entry name" value="Class_I_gatase-like"/>
</dbReference>
<reference evidence="1 2" key="1">
    <citation type="journal article" date="2009" name="Stand. Genomic Sci.">
        <title>Complete genome sequence of Stackebrandtia nassauensis type strain (LLR-40K-21).</title>
        <authorList>
            <person name="Munk C."/>
            <person name="Lapidus A."/>
            <person name="Copeland A."/>
            <person name="Jando M."/>
            <person name="Mayilraj S."/>
            <person name="Glavina Del Rio T."/>
            <person name="Nolan M."/>
            <person name="Chen F."/>
            <person name="Lucas S."/>
            <person name="Tice H."/>
            <person name="Cheng J.F."/>
            <person name="Han C."/>
            <person name="Detter J.C."/>
            <person name="Bruce D."/>
            <person name="Goodwin L."/>
            <person name="Chain P."/>
            <person name="Pitluck S."/>
            <person name="Goker M."/>
            <person name="Ovchinikova G."/>
            <person name="Pati A."/>
            <person name="Ivanova N."/>
            <person name="Mavromatis K."/>
            <person name="Chen A."/>
            <person name="Palaniappan K."/>
            <person name="Land M."/>
            <person name="Hauser L."/>
            <person name="Chang Y.J."/>
            <person name="Jeffries C.D."/>
            <person name="Bristow J."/>
            <person name="Eisen J.A."/>
            <person name="Markowitz V."/>
            <person name="Hugenholtz P."/>
            <person name="Kyrpides N.C."/>
            <person name="Klenk H.P."/>
        </authorList>
    </citation>
    <scope>NUCLEOTIDE SEQUENCE [LARGE SCALE GENOMIC DNA]</scope>
    <source>
        <strain evidence="2">DSM 44728 / CIP 108903 / NRRL B-16338 / NBRC 102104 / LLR-40K-21</strain>
    </source>
</reference>
<dbReference type="HOGENOM" id="CLU_054974_3_2_11"/>
<dbReference type="GO" id="GO:0016740">
    <property type="term" value="F:transferase activity"/>
    <property type="evidence" value="ECO:0007669"/>
    <property type="project" value="UniProtKB-KW"/>
</dbReference>
<protein>
    <submittedName>
        <fullName evidence="1">GMP synthase-Glutamine amidotransferase domain-like protein</fullName>
    </submittedName>
</protein>
<keyword evidence="1" id="KW-0808">Transferase</keyword>
<dbReference type="STRING" id="446470.Snas_4908"/>
<dbReference type="EMBL" id="CP001778">
    <property type="protein sequence ID" value="ADD44549.1"/>
    <property type="molecule type" value="Genomic_DNA"/>
</dbReference>
<keyword evidence="1" id="KW-0315">Glutamine amidotransferase</keyword>
<dbReference type="PANTHER" id="PTHR42695:SF5">
    <property type="entry name" value="GLUTAMINE AMIDOTRANSFERASE YLR126C-RELATED"/>
    <property type="match status" value="1"/>
</dbReference>
<dbReference type="PANTHER" id="PTHR42695">
    <property type="entry name" value="GLUTAMINE AMIDOTRANSFERASE YLR126C-RELATED"/>
    <property type="match status" value="1"/>
</dbReference>